<accession>A0A5C3MXF6</accession>
<protein>
    <recommendedName>
        <fullName evidence="3">DUF2415 domain-containing protein</fullName>
    </recommendedName>
</protein>
<dbReference type="InterPro" id="IPR015943">
    <property type="entry name" value="WD40/YVTN_repeat-like_dom_sf"/>
</dbReference>
<feature type="region of interest" description="Disordered" evidence="2">
    <location>
        <begin position="403"/>
        <end position="427"/>
    </location>
</feature>
<dbReference type="Gene3D" id="2.130.10.10">
    <property type="entry name" value="YVTN repeat-like/Quinoprotein amine dehydrogenase"/>
    <property type="match status" value="1"/>
</dbReference>
<dbReference type="SMART" id="SM00320">
    <property type="entry name" value="WD40"/>
    <property type="match status" value="3"/>
</dbReference>
<evidence type="ECO:0000256" key="1">
    <source>
        <dbReference type="PROSITE-ProRule" id="PRU00221"/>
    </source>
</evidence>
<dbReference type="InterPro" id="IPR001680">
    <property type="entry name" value="WD40_rpt"/>
</dbReference>
<dbReference type="SUPFAM" id="SSF82171">
    <property type="entry name" value="DPP6 N-terminal domain-like"/>
    <property type="match status" value="1"/>
</dbReference>
<reference evidence="4 5" key="1">
    <citation type="journal article" date="2019" name="Nat. Ecol. Evol.">
        <title>Megaphylogeny resolves global patterns of mushroom evolution.</title>
        <authorList>
            <person name="Varga T."/>
            <person name="Krizsan K."/>
            <person name="Foldi C."/>
            <person name="Dima B."/>
            <person name="Sanchez-Garcia M."/>
            <person name="Sanchez-Ramirez S."/>
            <person name="Szollosi G.J."/>
            <person name="Szarkandi J.G."/>
            <person name="Papp V."/>
            <person name="Albert L."/>
            <person name="Andreopoulos W."/>
            <person name="Angelini C."/>
            <person name="Antonin V."/>
            <person name="Barry K.W."/>
            <person name="Bougher N.L."/>
            <person name="Buchanan P."/>
            <person name="Buyck B."/>
            <person name="Bense V."/>
            <person name="Catcheside P."/>
            <person name="Chovatia M."/>
            <person name="Cooper J."/>
            <person name="Damon W."/>
            <person name="Desjardin D."/>
            <person name="Finy P."/>
            <person name="Geml J."/>
            <person name="Haridas S."/>
            <person name="Hughes K."/>
            <person name="Justo A."/>
            <person name="Karasinski D."/>
            <person name="Kautmanova I."/>
            <person name="Kiss B."/>
            <person name="Kocsube S."/>
            <person name="Kotiranta H."/>
            <person name="LaButti K.M."/>
            <person name="Lechner B.E."/>
            <person name="Liimatainen K."/>
            <person name="Lipzen A."/>
            <person name="Lukacs Z."/>
            <person name="Mihaltcheva S."/>
            <person name="Morgado L.N."/>
            <person name="Niskanen T."/>
            <person name="Noordeloos M.E."/>
            <person name="Ohm R.A."/>
            <person name="Ortiz-Santana B."/>
            <person name="Ovrebo C."/>
            <person name="Racz N."/>
            <person name="Riley R."/>
            <person name="Savchenko A."/>
            <person name="Shiryaev A."/>
            <person name="Soop K."/>
            <person name="Spirin V."/>
            <person name="Szebenyi C."/>
            <person name="Tomsovsky M."/>
            <person name="Tulloss R.E."/>
            <person name="Uehling J."/>
            <person name="Grigoriev I.V."/>
            <person name="Vagvolgyi C."/>
            <person name="Papp T."/>
            <person name="Martin F.M."/>
            <person name="Miettinen O."/>
            <person name="Hibbett D.S."/>
            <person name="Nagy L.G."/>
        </authorList>
    </citation>
    <scope>NUCLEOTIDE SEQUENCE [LARGE SCALE GENOMIC DNA]</scope>
    <source>
        <strain evidence="4 5">OMC1185</strain>
    </source>
</reference>
<feature type="repeat" description="WD" evidence="1">
    <location>
        <begin position="265"/>
        <end position="297"/>
    </location>
</feature>
<organism evidence="4 5">
    <name type="scientific">Heliocybe sulcata</name>
    <dbReference type="NCBI Taxonomy" id="5364"/>
    <lineage>
        <taxon>Eukaryota</taxon>
        <taxon>Fungi</taxon>
        <taxon>Dikarya</taxon>
        <taxon>Basidiomycota</taxon>
        <taxon>Agaricomycotina</taxon>
        <taxon>Agaricomycetes</taxon>
        <taxon>Gloeophyllales</taxon>
        <taxon>Gloeophyllaceae</taxon>
        <taxon>Heliocybe</taxon>
    </lineage>
</organism>
<dbReference type="Pfam" id="PF10313">
    <property type="entry name" value="DUF2415"/>
    <property type="match status" value="1"/>
</dbReference>
<evidence type="ECO:0000313" key="4">
    <source>
        <dbReference type="EMBL" id="TFK49707.1"/>
    </source>
</evidence>
<keyword evidence="5" id="KW-1185">Reference proteome</keyword>
<proteinExistence type="predicted"/>
<dbReference type="PROSITE" id="PS50082">
    <property type="entry name" value="WD_REPEATS_2"/>
    <property type="match status" value="1"/>
</dbReference>
<feature type="compositionally biased region" description="Low complexity" evidence="2">
    <location>
        <begin position="418"/>
        <end position="427"/>
    </location>
</feature>
<dbReference type="Proteomes" id="UP000305948">
    <property type="component" value="Unassembled WGS sequence"/>
</dbReference>
<dbReference type="InterPro" id="IPR019417">
    <property type="entry name" value="DUF2415"/>
</dbReference>
<dbReference type="EMBL" id="ML213515">
    <property type="protein sequence ID" value="TFK49707.1"/>
    <property type="molecule type" value="Genomic_DNA"/>
</dbReference>
<evidence type="ECO:0000259" key="3">
    <source>
        <dbReference type="Pfam" id="PF10313"/>
    </source>
</evidence>
<dbReference type="STRING" id="5364.A0A5C3MXF6"/>
<evidence type="ECO:0000313" key="5">
    <source>
        <dbReference type="Proteomes" id="UP000305948"/>
    </source>
</evidence>
<gene>
    <name evidence="4" type="ORF">OE88DRAFT_1719641</name>
</gene>
<dbReference type="OrthoDB" id="64353at2759"/>
<dbReference type="PANTHER" id="PTHR43991">
    <property type="entry name" value="WD REPEAT PROTEIN (AFU_ORTHOLOGUE AFUA_8G05640)-RELATED"/>
    <property type="match status" value="1"/>
</dbReference>
<dbReference type="AlphaFoldDB" id="A0A5C3MXF6"/>
<sequence>MARESSLLSSTPTSAAPTPVTINHVQLRDLIICPKERGVVNYVQSQGMQGGKILEHDVCTPNSVPRSIAKLRFVPNSLASLQLPGATLFAAGGQDAQLHLSLHTSTSLSSDDSTAPYSSAPKQCLWSEEHVLRAYSSTGPSASINNSVTFTTGNLNLTRTPEGRVEPRVVVSNNDGTVRFFDIGIRSRSHTLGDAGTLKLPDAVNHSSVSPDGRTLLSVGDSSQVFLHHLSGSSRLTFTPTSTITLPPASSSPFGPGSSIPASFSTAFAPNGSKFAVASQEGMVVVWDVRSSKPLKIFESDKSRLPHWCRAGNGSASGWIYDDPWDWARGGARAPGWGFRCVKFNDPSDHGMELMTFTEHTSLLHVVDARTFETEEIVRVPSPQSCDNVLPAARTTPSVRIRPRTADHSSSLVHRSAPRSSSAARSSPLPRIVVFSDSPPESARSTLFDALEERRRFRERVRVDPRADSSEDERENMVLIPPFDDSEEEEGIRRILGQHGIRARSTREGNDIDMQERMERREEMEVDADGDDVDMDACVSSREHSRAGSPVPMPPINVPMPVQPSQWAHESSNTLQVPQGALSARDRLVSRVGRIRRHSRRSTLDVLHDNLVASAEKAAKEDERDLDLAGVCFDPTGSWVYVASTHGVVEWSVRDAEKRWWFESGWA</sequence>
<dbReference type="PANTHER" id="PTHR43991:SF9">
    <property type="entry name" value="DUF2415 DOMAIN-CONTAINING PROTEIN"/>
    <property type="match status" value="1"/>
</dbReference>
<evidence type="ECO:0000256" key="2">
    <source>
        <dbReference type="SAM" id="MobiDB-lite"/>
    </source>
</evidence>
<name>A0A5C3MXF6_9AGAM</name>
<keyword evidence="1" id="KW-0853">WD repeat</keyword>
<feature type="domain" description="DUF2415" evidence="3">
    <location>
        <begin position="339"/>
        <end position="378"/>
    </location>
</feature>